<dbReference type="InterPro" id="IPR040663">
    <property type="entry name" value="DNA_pol_D_N"/>
</dbReference>
<dbReference type="PANTHER" id="PTHR10416:SF0">
    <property type="entry name" value="DNA POLYMERASE DELTA SUBUNIT 2"/>
    <property type="match status" value="1"/>
</dbReference>
<protein>
    <submittedName>
        <fullName evidence="9">DNA polymerase delta subunit OB-fold domain-containing protein</fullName>
    </submittedName>
</protein>
<dbReference type="PANTHER" id="PTHR10416">
    <property type="entry name" value="DNA POLYMERASE DELTA SUBUNIT 2"/>
    <property type="match status" value="1"/>
</dbReference>
<evidence type="ECO:0000313" key="9">
    <source>
        <dbReference type="WBParaSite" id="scaffold4461_cov230.g8171"/>
    </source>
</evidence>
<comment type="similarity">
    <text evidence="1">Belongs to the DNA polymerase delta/II small subunit family.</text>
</comment>
<dbReference type="InterPro" id="IPR007588">
    <property type="entry name" value="Znf_FLYWCH"/>
</dbReference>
<name>A0A915MLV7_MELJA</name>
<evidence type="ECO:0000256" key="2">
    <source>
        <dbReference type="ARBA" id="ARBA00022705"/>
    </source>
</evidence>
<dbReference type="InterPro" id="IPR024826">
    <property type="entry name" value="DNA_pol_delta/II_ssu"/>
</dbReference>
<evidence type="ECO:0000256" key="1">
    <source>
        <dbReference type="ARBA" id="ARBA00006035"/>
    </source>
</evidence>
<dbReference type="GO" id="GO:0006271">
    <property type="term" value="P:DNA strand elongation involved in DNA replication"/>
    <property type="evidence" value="ECO:0007669"/>
    <property type="project" value="TreeGrafter"/>
</dbReference>
<dbReference type="Gene3D" id="3.60.21.50">
    <property type="match status" value="1"/>
</dbReference>
<dbReference type="AlphaFoldDB" id="A0A915MLV7"/>
<evidence type="ECO:0000256" key="4">
    <source>
        <dbReference type="ARBA" id="ARBA00022771"/>
    </source>
</evidence>
<keyword evidence="5" id="KW-0862">Zinc</keyword>
<dbReference type="Proteomes" id="UP000887561">
    <property type="component" value="Unplaced"/>
</dbReference>
<dbReference type="GO" id="GO:0043625">
    <property type="term" value="C:delta DNA polymerase complex"/>
    <property type="evidence" value="ECO:0007669"/>
    <property type="project" value="TreeGrafter"/>
</dbReference>
<dbReference type="WBParaSite" id="scaffold4461_cov230.g8171">
    <property type="protein sequence ID" value="scaffold4461_cov230.g8171"/>
    <property type="gene ID" value="scaffold4461_cov230.g8171"/>
</dbReference>
<reference evidence="9" key="1">
    <citation type="submission" date="2022-11" db="UniProtKB">
        <authorList>
            <consortium name="WormBaseParasite"/>
        </authorList>
    </citation>
    <scope>IDENTIFICATION</scope>
</reference>
<keyword evidence="3" id="KW-0479">Metal-binding</keyword>
<dbReference type="GO" id="GO:0008270">
    <property type="term" value="F:zinc ion binding"/>
    <property type="evidence" value="ECO:0007669"/>
    <property type="project" value="UniProtKB-KW"/>
</dbReference>
<evidence type="ECO:0000259" key="7">
    <source>
        <dbReference type="Pfam" id="PF18018"/>
    </source>
</evidence>
<evidence type="ECO:0000256" key="5">
    <source>
        <dbReference type="ARBA" id="ARBA00022833"/>
    </source>
</evidence>
<dbReference type="Pfam" id="PF18018">
    <property type="entry name" value="DNA_pol_D_N"/>
    <property type="match status" value="1"/>
</dbReference>
<keyword evidence="4" id="KW-0863">Zinc-finger</keyword>
<evidence type="ECO:0000256" key="3">
    <source>
        <dbReference type="ARBA" id="ARBA00022723"/>
    </source>
</evidence>
<feature type="domain" description="DNA polymerase delta subunit OB-fold" evidence="7">
    <location>
        <begin position="105"/>
        <end position="204"/>
    </location>
</feature>
<dbReference type="Gene3D" id="2.40.50.430">
    <property type="match status" value="1"/>
</dbReference>
<evidence type="ECO:0000313" key="8">
    <source>
        <dbReference type="Proteomes" id="UP000887561"/>
    </source>
</evidence>
<evidence type="ECO:0000259" key="6">
    <source>
        <dbReference type="Pfam" id="PF04500"/>
    </source>
</evidence>
<keyword evidence="8" id="KW-1185">Reference proteome</keyword>
<sequence length="324" mass="36534">MDQNMTQSAGLSWDVSLISSVKPVSESPFQSSRFRIAVSVYGRFRIAGSVYGQKGTEMAAEIVSKRGQTKLNHNGYLYLFQTTNRDETKKFWRCEFFGSNESLTSTTIDYQKENNNVFLVGIVFKKMKFRQSVLYEFADDSNLKLKYTKKDDDNLVDESDLLELENNQQLIKLIGNIDKHSLVTGDVIGVYGSQARMDDTFKVEMMILPEIPHQIPWPIIEKDCYIAFISGISLAGGSEKTAKTIQALNTFQKWVNNGLTLASHEKTDNIVNNLIRLEIQRQKVAAIGLEYESNLDCFTGLDTFICSLLEKLSIDVMPGANDPA</sequence>
<accession>A0A915MLV7</accession>
<dbReference type="Pfam" id="PF04500">
    <property type="entry name" value="FLYWCH"/>
    <property type="match status" value="1"/>
</dbReference>
<organism evidence="8 9">
    <name type="scientific">Meloidogyne javanica</name>
    <name type="common">Root-knot nematode worm</name>
    <dbReference type="NCBI Taxonomy" id="6303"/>
    <lineage>
        <taxon>Eukaryota</taxon>
        <taxon>Metazoa</taxon>
        <taxon>Ecdysozoa</taxon>
        <taxon>Nematoda</taxon>
        <taxon>Chromadorea</taxon>
        <taxon>Rhabditida</taxon>
        <taxon>Tylenchina</taxon>
        <taxon>Tylenchomorpha</taxon>
        <taxon>Tylenchoidea</taxon>
        <taxon>Meloidogynidae</taxon>
        <taxon>Meloidogyninae</taxon>
        <taxon>Meloidogyne</taxon>
        <taxon>Meloidogyne incognita group</taxon>
    </lineage>
</organism>
<feature type="domain" description="FLYWCH-type" evidence="6">
    <location>
        <begin position="64"/>
        <end position="96"/>
    </location>
</feature>
<keyword evidence="2" id="KW-0235">DNA replication</keyword>
<proteinExistence type="inferred from homology"/>